<comment type="caution">
    <text evidence="4">The sequence shown here is derived from an EMBL/GenBank/DDBJ whole genome shotgun (WGS) entry which is preliminary data.</text>
</comment>
<dbReference type="PANTHER" id="PTHR43877">
    <property type="entry name" value="AMINOALKYLPHOSPHONATE N-ACETYLTRANSFERASE-RELATED-RELATED"/>
    <property type="match status" value="1"/>
</dbReference>
<dbReference type="InterPro" id="IPR050832">
    <property type="entry name" value="Bact_Acetyltransf"/>
</dbReference>
<dbReference type="CDD" id="cd04301">
    <property type="entry name" value="NAT_SF"/>
    <property type="match status" value="1"/>
</dbReference>
<evidence type="ECO:0000256" key="1">
    <source>
        <dbReference type="ARBA" id="ARBA00022679"/>
    </source>
</evidence>
<keyword evidence="2" id="KW-0012">Acyltransferase</keyword>
<dbReference type="InterPro" id="IPR000182">
    <property type="entry name" value="GNAT_dom"/>
</dbReference>
<proteinExistence type="predicted"/>
<reference evidence="4 5" key="1">
    <citation type="submission" date="2018-12" db="EMBL/GenBank/DDBJ databases">
        <authorList>
            <person name="Sun L."/>
            <person name="Chen Z."/>
        </authorList>
    </citation>
    <scope>NUCLEOTIDE SEQUENCE [LARGE SCALE GENOMIC DNA]</scope>
    <source>
        <strain evidence="4 5">DSM 15890</strain>
    </source>
</reference>
<organism evidence="4 5">
    <name type="scientific">Paenibacillus anaericanus</name>
    <dbReference type="NCBI Taxonomy" id="170367"/>
    <lineage>
        <taxon>Bacteria</taxon>
        <taxon>Bacillati</taxon>
        <taxon>Bacillota</taxon>
        <taxon>Bacilli</taxon>
        <taxon>Bacillales</taxon>
        <taxon>Paenibacillaceae</taxon>
        <taxon>Paenibacillus</taxon>
    </lineage>
</organism>
<keyword evidence="5" id="KW-1185">Reference proteome</keyword>
<gene>
    <name evidence="4" type="ORF">EJP82_22810</name>
</gene>
<evidence type="ECO:0000313" key="5">
    <source>
        <dbReference type="Proteomes" id="UP000279446"/>
    </source>
</evidence>
<keyword evidence="1 4" id="KW-0808">Transferase</keyword>
<dbReference type="Gene3D" id="3.40.630.30">
    <property type="match status" value="1"/>
</dbReference>
<dbReference type="Proteomes" id="UP000279446">
    <property type="component" value="Unassembled WGS sequence"/>
</dbReference>
<accession>A0A433Y1U5</accession>
<evidence type="ECO:0000313" key="4">
    <source>
        <dbReference type="EMBL" id="RUT41786.1"/>
    </source>
</evidence>
<dbReference type="Pfam" id="PF00583">
    <property type="entry name" value="Acetyltransf_1"/>
    <property type="match status" value="1"/>
</dbReference>
<feature type="domain" description="N-acetyltransferase" evidence="3">
    <location>
        <begin position="5"/>
        <end position="162"/>
    </location>
</feature>
<dbReference type="AlphaFoldDB" id="A0A433Y1U5"/>
<dbReference type="GO" id="GO:0016747">
    <property type="term" value="F:acyltransferase activity, transferring groups other than amino-acyl groups"/>
    <property type="evidence" value="ECO:0007669"/>
    <property type="project" value="InterPro"/>
</dbReference>
<dbReference type="InterPro" id="IPR016181">
    <property type="entry name" value="Acyl_CoA_acyltransferase"/>
</dbReference>
<dbReference type="PROSITE" id="PS51186">
    <property type="entry name" value="GNAT"/>
    <property type="match status" value="1"/>
</dbReference>
<dbReference type="RefSeq" id="WP_127194370.1">
    <property type="nucleotide sequence ID" value="NZ_RZNY01000027.1"/>
</dbReference>
<sequence>MSHQIWIRLSEIRDAAALMELDALVWDKDSTPAQIVWTSREQYLQKCPPGSQLVAGIGDEICGYLGFDSPTPLPSNGHVYDLNIAIHPSYQRQGVGRKLMESIKIIAAEQGIRKLSLRVLATNPGAKAFYESCGFLEQGRLVDEFYLDGQYVDDILMWCPIVPSE</sequence>
<dbReference type="OrthoDB" id="9802340at2"/>
<evidence type="ECO:0000259" key="3">
    <source>
        <dbReference type="PROSITE" id="PS51186"/>
    </source>
</evidence>
<dbReference type="SUPFAM" id="SSF55729">
    <property type="entry name" value="Acyl-CoA N-acyltransferases (Nat)"/>
    <property type="match status" value="1"/>
</dbReference>
<dbReference type="EMBL" id="RZNY01000027">
    <property type="protein sequence ID" value="RUT41786.1"/>
    <property type="molecule type" value="Genomic_DNA"/>
</dbReference>
<evidence type="ECO:0000256" key="2">
    <source>
        <dbReference type="ARBA" id="ARBA00023315"/>
    </source>
</evidence>
<name>A0A433Y1U5_9BACL</name>
<protein>
    <submittedName>
        <fullName evidence="4">GNAT family N-acetyltransferase</fullName>
    </submittedName>
</protein>